<protein>
    <recommendedName>
        <fullName evidence="3">Fibronectin type-III domain-containing protein</fullName>
    </recommendedName>
</protein>
<evidence type="ECO:0000256" key="2">
    <source>
        <dbReference type="SAM" id="MobiDB-lite"/>
    </source>
</evidence>
<dbReference type="CDD" id="cd00063">
    <property type="entry name" value="FN3"/>
    <property type="match status" value="2"/>
</dbReference>
<dbReference type="InterPro" id="IPR050991">
    <property type="entry name" value="ECM_Regulatory_Proteins"/>
</dbReference>
<dbReference type="InterPro" id="IPR013783">
    <property type="entry name" value="Ig-like_fold"/>
</dbReference>
<dbReference type="Pfam" id="PF00041">
    <property type="entry name" value="fn3"/>
    <property type="match status" value="3"/>
</dbReference>
<feature type="domain" description="Fibronectin type-III" evidence="3">
    <location>
        <begin position="95"/>
        <end position="200"/>
    </location>
</feature>
<comment type="caution">
    <text evidence="4">The sequence shown here is derived from an EMBL/GenBank/DDBJ whole genome shotgun (WGS) entry which is preliminary data.</text>
</comment>
<evidence type="ECO:0000313" key="4">
    <source>
        <dbReference type="EMBL" id="KAK7464630.1"/>
    </source>
</evidence>
<feature type="region of interest" description="Disordered" evidence="2">
    <location>
        <begin position="85"/>
        <end position="104"/>
    </location>
</feature>
<feature type="domain" description="Fibronectin type-III" evidence="3">
    <location>
        <begin position="328"/>
        <end position="426"/>
    </location>
</feature>
<proteinExistence type="predicted"/>
<evidence type="ECO:0000313" key="5">
    <source>
        <dbReference type="Proteomes" id="UP001519460"/>
    </source>
</evidence>
<dbReference type="SUPFAM" id="SSF49265">
    <property type="entry name" value="Fibronectin type III"/>
    <property type="match status" value="3"/>
</dbReference>
<accession>A0ABD0J824</accession>
<dbReference type="AlphaFoldDB" id="A0ABD0J824"/>
<dbReference type="Gene3D" id="2.60.40.10">
    <property type="entry name" value="Immunoglobulins"/>
    <property type="match status" value="4"/>
</dbReference>
<dbReference type="PANTHER" id="PTHR46708">
    <property type="entry name" value="TENASCIN"/>
    <property type="match status" value="1"/>
</dbReference>
<dbReference type="SMART" id="SM00060">
    <property type="entry name" value="FN3"/>
    <property type="match status" value="3"/>
</dbReference>
<sequence>MIPASYLSVPSLELDGDHKETTVSVKWTHPSNYGSAANQSRRYRVTLSGEPNRTVTENRITYTGRRPGTPYNITVYTSVIRDPQYNTDRRTENTNPPSVTVRTKPAQPGKLLLGKLPGPDVTVQFYTSDGNVDTYTVNITNKVTGVFNSSTDVNITGNVASVQFRGLTPGVYYDVTIKATSGGIDSEIRTGVFRVATKPAGEVSGLTIDTQGSRWVRVTWSKPSDPNGDIMGYTVKMETGGQCAVGVAVICSNCSFHDSEAPDVSSCTENSTVEKMSSELETAGLLQVNVTGLKPYVSYTVKVAAYNEEGEGNNSSTPVETDQEAAANLKSLILSPVRIGELDISWTPDEVQRGRTNYTVYWERQTSLTSSVYTFVNSTVINGFENTQHVIRDLLSYWNYRVTVSSSTDAGPSPDNTTKTGRTMISSVPVNSNVTDRSEPSVTTVQLPAGVGEEPEGEARLSGDGNECNQQSGIVHNVTGTAERNYTFFVFAKTDGYNGSVRNGTFSTQAKLKKAETKVPTEDTITVDLCTCLVDDGQGEITFAALIVCRKLAEEDCSTSSTGLDVDSYLDLPTWKQFSEGKTGKYRTTPDDFHRSPLL</sequence>
<evidence type="ECO:0000259" key="3">
    <source>
        <dbReference type="PROSITE" id="PS50853"/>
    </source>
</evidence>
<evidence type="ECO:0000256" key="1">
    <source>
        <dbReference type="ARBA" id="ARBA00022737"/>
    </source>
</evidence>
<dbReference type="PANTHER" id="PTHR46708:SF2">
    <property type="entry name" value="FIBRONECTIN TYPE-III DOMAIN-CONTAINING PROTEIN"/>
    <property type="match status" value="1"/>
</dbReference>
<dbReference type="PROSITE" id="PS50853">
    <property type="entry name" value="FN3"/>
    <property type="match status" value="3"/>
</dbReference>
<reference evidence="4 5" key="1">
    <citation type="journal article" date="2023" name="Sci. Data">
        <title>Genome assembly of the Korean intertidal mud-creeper Batillaria attramentaria.</title>
        <authorList>
            <person name="Patra A.K."/>
            <person name="Ho P.T."/>
            <person name="Jun S."/>
            <person name="Lee S.J."/>
            <person name="Kim Y."/>
            <person name="Won Y.J."/>
        </authorList>
    </citation>
    <scope>NUCLEOTIDE SEQUENCE [LARGE SCALE GENOMIC DNA]</scope>
    <source>
        <strain evidence="4">Wonlab-2016</strain>
    </source>
</reference>
<keyword evidence="5" id="KW-1185">Reference proteome</keyword>
<feature type="non-terminal residue" evidence="4">
    <location>
        <position position="599"/>
    </location>
</feature>
<dbReference type="Proteomes" id="UP001519460">
    <property type="component" value="Unassembled WGS sequence"/>
</dbReference>
<name>A0ABD0J824_9CAEN</name>
<dbReference type="InterPro" id="IPR003961">
    <property type="entry name" value="FN3_dom"/>
</dbReference>
<feature type="domain" description="Fibronectin type-III" evidence="3">
    <location>
        <begin position="202"/>
        <end position="325"/>
    </location>
</feature>
<dbReference type="EMBL" id="JACVVK020000582">
    <property type="protein sequence ID" value="KAK7464630.1"/>
    <property type="molecule type" value="Genomic_DNA"/>
</dbReference>
<organism evidence="4 5">
    <name type="scientific">Batillaria attramentaria</name>
    <dbReference type="NCBI Taxonomy" id="370345"/>
    <lineage>
        <taxon>Eukaryota</taxon>
        <taxon>Metazoa</taxon>
        <taxon>Spiralia</taxon>
        <taxon>Lophotrochozoa</taxon>
        <taxon>Mollusca</taxon>
        <taxon>Gastropoda</taxon>
        <taxon>Caenogastropoda</taxon>
        <taxon>Sorbeoconcha</taxon>
        <taxon>Cerithioidea</taxon>
        <taxon>Batillariidae</taxon>
        <taxon>Batillaria</taxon>
    </lineage>
</organism>
<dbReference type="InterPro" id="IPR036116">
    <property type="entry name" value="FN3_sf"/>
</dbReference>
<keyword evidence="1" id="KW-0677">Repeat</keyword>
<gene>
    <name evidence="4" type="ORF">BaRGS_00037830</name>
</gene>